<protein>
    <submittedName>
        <fullName evidence="2">ZYBA0S09-00254g1_1</fullName>
    </submittedName>
</protein>
<evidence type="ECO:0000313" key="2">
    <source>
        <dbReference type="EMBL" id="CDF90899.1"/>
    </source>
</evidence>
<dbReference type="OrthoDB" id="4052116at2759"/>
<name>A0A8J2T9Q8_ZYGB2</name>
<proteinExistence type="predicted"/>
<dbReference type="AlphaFoldDB" id="A0A8J2T9Q8"/>
<dbReference type="Proteomes" id="UP000019375">
    <property type="component" value="Unassembled WGS sequence"/>
</dbReference>
<dbReference type="EMBL" id="HG316462">
    <property type="protein sequence ID" value="CDF90899.1"/>
    <property type="molecule type" value="Genomic_DNA"/>
</dbReference>
<evidence type="ECO:0000313" key="3">
    <source>
        <dbReference type="Proteomes" id="UP000019375"/>
    </source>
</evidence>
<gene>
    <name evidence="2" type="ORF">BN860_00254g</name>
</gene>
<feature type="coiled-coil region" evidence="1">
    <location>
        <begin position="86"/>
        <end position="137"/>
    </location>
</feature>
<reference evidence="3" key="1">
    <citation type="journal article" date="2013" name="Genome Announc.">
        <title>Genome sequence of the food spoilage yeast Zygosaccharomyces bailii CLIB 213(T).</title>
        <authorList>
            <person name="Galeote V."/>
            <person name="Bigey F."/>
            <person name="Devillers H."/>
            <person name="Neuveglise C."/>
            <person name="Dequin S."/>
        </authorList>
    </citation>
    <scope>NUCLEOTIDE SEQUENCE [LARGE SCALE GENOMIC DNA]</scope>
    <source>
        <strain evidence="3">CLIB 213 / ATCC 58445 / CBS 680 / CCRC 21525 / NBRC 1098 / NCYC 1416 / NRRL Y-2227</strain>
    </source>
</reference>
<organism evidence="2 3">
    <name type="scientific">Zygosaccharomyces bailii (strain CLIB 213 / ATCC 58445 / CBS 680 / BCRC 21525 / NBRC 1098 / NCYC 1416 / NRRL Y-2227)</name>
    <dbReference type="NCBI Taxonomy" id="1333698"/>
    <lineage>
        <taxon>Eukaryota</taxon>
        <taxon>Fungi</taxon>
        <taxon>Dikarya</taxon>
        <taxon>Ascomycota</taxon>
        <taxon>Saccharomycotina</taxon>
        <taxon>Saccharomycetes</taxon>
        <taxon>Saccharomycetales</taxon>
        <taxon>Saccharomycetaceae</taxon>
        <taxon>Zygosaccharomyces</taxon>
    </lineage>
</organism>
<evidence type="ECO:0000256" key="1">
    <source>
        <dbReference type="SAM" id="Coils"/>
    </source>
</evidence>
<sequence length="346" mass="39753">MHYVPPSQRLFQSRHRVSRKDLKDCDLVLDVDVDARLYGVPLVGPHAMNFSGSESEASSIFSEISSDSAMDICSRMQSNLSVECVIQDNKKRISQEEQTLRLLTQDGGGRSQAKHELQRLKDENRCLLRRRDLLERRWCQVRNSSALLIESRRNGLYWFGLPADLRVSIYQCCLTQVPKYENDRLFEVLCKCLDDNCLAQQMFCNLRHRQSLSSHIAIVTAKLHSHYPGLLFHLQTILQLDVLHDFVQPLLYHSICNALEQHAADGIALELLDILVVSMPFHELDTVLLDDLLIAVLAQTHYKFFSDKIDEFKRQLKNVRFELVTALESMRQRKIGALSDGKLTST</sequence>
<keyword evidence="3" id="KW-1185">Reference proteome</keyword>
<accession>A0A8J2T9Q8</accession>
<keyword evidence="1" id="KW-0175">Coiled coil</keyword>